<evidence type="ECO:0000256" key="13">
    <source>
        <dbReference type="ARBA" id="ARBA00034351"/>
    </source>
</evidence>
<comment type="subcellular location">
    <subcellularLocation>
        <location evidence="2">Cytoplasmic vesicle</location>
    </subcellularLocation>
    <subcellularLocation>
        <location evidence="1">Rough endoplasmic reticulum</location>
    </subcellularLocation>
    <subcellularLocation>
        <location evidence="11">Synapse</location>
    </subcellularLocation>
</comment>
<dbReference type="PANTHER" id="PTHR15173">
    <property type="entry name" value="OREXIN"/>
    <property type="match status" value="1"/>
</dbReference>
<reference evidence="19" key="2">
    <citation type="submission" date="2025-09" db="UniProtKB">
        <authorList>
            <consortium name="Ensembl"/>
        </authorList>
    </citation>
    <scope>IDENTIFICATION</scope>
</reference>
<sequence length="140" mass="15106">MTPRPNNSRKMTWFNSKLKMLPGSNTSNKKVSVVVLALVLLSNETRCDPLSASGECCRQPSRACRLHLFLCRSGGVSGGPADPSAGILTLGKRMEDEGTFNNRLHQLLYGSRSHAAGILTMGRRAQNLWGVPSNATPSPV</sequence>
<dbReference type="GO" id="GO:0005184">
    <property type="term" value="F:neuropeptide hormone activity"/>
    <property type="evidence" value="ECO:0007669"/>
    <property type="project" value="TreeGrafter"/>
</dbReference>
<name>A0A3Q2YQ70_HIPCM</name>
<dbReference type="CTD" id="3060"/>
<comment type="function">
    <text evidence="17">Binds to orexin receptors HCRTR1/OX1R and HCRTR2/OX2R with a high affinity. Stimulates food intake. Modulates pituitary luteinizing hormone secretion in an ovarian steroid-dependent manner.</text>
</comment>
<evidence type="ECO:0000256" key="16">
    <source>
        <dbReference type="ARBA" id="ARBA00034371"/>
    </source>
</evidence>
<keyword evidence="4" id="KW-0027">Amidation</keyword>
<dbReference type="GO" id="GO:0007218">
    <property type="term" value="P:neuropeptide signaling pathway"/>
    <property type="evidence" value="ECO:0007669"/>
    <property type="project" value="UniProtKB-KW"/>
</dbReference>
<dbReference type="GO" id="GO:0005791">
    <property type="term" value="C:rough endoplasmic reticulum"/>
    <property type="evidence" value="ECO:0007669"/>
    <property type="project" value="UniProtKB-SubCell"/>
</dbReference>
<evidence type="ECO:0000256" key="10">
    <source>
        <dbReference type="ARBA" id="ARBA00023329"/>
    </source>
</evidence>
<evidence type="ECO:0000256" key="8">
    <source>
        <dbReference type="ARBA" id="ARBA00023283"/>
    </source>
</evidence>
<keyword evidence="6" id="KW-0770">Synapse</keyword>
<evidence type="ECO:0000256" key="4">
    <source>
        <dbReference type="ARBA" id="ARBA00022815"/>
    </source>
</evidence>
<keyword evidence="20" id="KW-1185">Reference proteome</keyword>
<evidence type="ECO:0000256" key="2">
    <source>
        <dbReference type="ARBA" id="ARBA00004541"/>
    </source>
</evidence>
<dbReference type="InterPro" id="IPR001704">
    <property type="entry name" value="Orexin"/>
</dbReference>
<protein>
    <recommendedName>
        <fullName evidence="12">Hypocretin neuropeptide precursor</fullName>
    </recommendedName>
    <alternativeName>
        <fullName evidence="16">Hypocretin</fullName>
    </alternativeName>
    <alternativeName>
        <fullName evidence="13">Orexin precursor</fullName>
    </alternativeName>
    <alternativeName>
        <fullName evidence="15">Prepro-orexin</fullName>
    </alternativeName>
    <alternativeName>
        <fullName evidence="14">Preprohypocretin</fullName>
    </alternativeName>
</protein>
<dbReference type="OrthoDB" id="9379045at2759"/>
<dbReference type="GO" id="GO:0045202">
    <property type="term" value="C:synapse"/>
    <property type="evidence" value="ECO:0007669"/>
    <property type="project" value="UniProtKB-SubCell"/>
</dbReference>
<evidence type="ECO:0000256" key="18">
    <source>
        <dbReference type="ARBA" id="ARBA00046224"/>
    </source>
</evidence>
<dbReference type="OMA" id="QAAGMEM"/>
<dbReference type="GO" id="GO:0048471">
    <property type="term" value="C:perinuclear region of cytoplasm"/>
    <property type="evidence" value="ECO:0007669"/>
    <property type="project" value="TreeGrafter"/>
</dbReference>
<comment type="similarity">
    <text evidence="3">Belongs to the orexin family.</text>
</comment>
<dbReference type="GO" id="GO:0042594">
    <property type="term" value="P:response to starvation"/>
    <property type="evidence" value="ECO:0007669"/>
    <property type="project" value="TreeGrafter"/>
</dbReference>
<reference evidence="19" key="1">
    <citation type="submission" date="2025-08" db="UniProtKB">
        <authorList>
            <consortium name="Ensembl"/>
        </authorList>
    </citation>
    <scope>IDENTIFICATION</scope>
</reference>
<dbReference type="Ensembl" id="ENSHCOT00000005070.1">
    <property type="protein sequence ID" value="ENSHCOP00000020874.1"/>
    <property type="gene ID" value="ENSHCOG00000007307.1"/>
</dbReference>
<evidence type="ECO:0000256" key="7">
    <source>
        <dbReference type="ARBA" id="ARBA00023157"/>
    </source>
</evidence>
<accession>A0A3Q2YQ70</accession>
<organism evidence="19 20">
    <name type="scientific">Hippocampus comes</name>
    <name type="common">Tiger tail seahorse</name>
    <dbReference type="NCBI Taxonomy" id="109280"/>
    <lineage>
        <taxon>Eukaryota</taxon>
        <taxon>Metazoa</taxon>
        <taxon>Chordata</taxon>
        <taxon>Craniata</taxon>
        <taxon>Vertebrata</taxon>
        <taxon>Euteleostomi</taxon>
        <taxon>Actinopterygii</taxon>
        <taxon>Neopterygii</taxon>
        <taxon>Teleostei</taxon>
        <taxon>Neoteleostei</taxon>
        <taxon>Acanthomorphata</taxon>
        <taxon>Syngnathiaria</taxon>
        <taxon>Syngnathiformes</taxon>
        <taxon>Syngnathoidei</taxon>
        <taxon>Syngnathidae</taxon>
        <taxon>Hippocampus</taxon>
    </lineage>
</organism>
<keyword evidence="10" id="KW-0968">Cytoplasmic vesicle</keyword>
<dbReference type="Proteomes" id="UP000264820">
    <property type="component" value="Unplaced"/>
</dbReference>
<evidence type="ECO:0000256" key="9">
    <source>
        <dbReference type="ARBA" id="ARBA00023320"/>
    </source>
</evidence>
<keyword evidence="8" id="KW-0873">Pyrrolidone carboxylic acid</keyword>
<evidence type="ECO:0000256" key="1">
    <source>
        <dbReference type="ARBA" id="ARBA00004427"/>
    </source>
</evidence>
<evidence type="ECO:0000256" key="12">
    <source>
        <dbReference type="ARBA" id="ARBA00034336"/>
    </source>
</evidence>
<evidence type="ECO:0000256" key="6">
    <source>
        <dbReference type="ARBA" id="ARBA00023018"/>
    </source>
</evidence>
<dbReference type="Pfam" id="PF02072">
    <property type="entry name" value="Orexin"/>
    <property type="match status" value="1"/>
</dbReference>
<evidence type="ECO:0000256" key="5">
    <source>
        <dbReference type="ARBA" id="ARBA00022824"/>
    </source>
</evidence>
<dbReference type="GeneID" id="109513800"/>
<evidence type="ECO:0000256" key="3">
    <source>
        <dbReference type="ARBA" id="ARBA00009198"/>
    </source>
</evidence>
<dbReference type="GeneTree" id="ENSGT00940000179101"/>
<dbReference type="GO" id="GO:0031771">
    <property type="term" value="F:type 1 orexin receptor binding"/>
    <property type="evidence" value="ECO:0007669"/>
    <property type="project" value="TreeGrafter"/>
</dbReference>
<proteinExistence type="inferred from homology"/>
<keyword evidence="7" id="KW-1015">Disulfide bond</keyword>
<evidence type="ECO:0000256" key="14">
    <source>
        <dbReference type="ARBA" id="ARBA00034354"/>
    </source>
</evidence>
<keyword evidence="9" id="KW-0527">Neuropeptide</keyword>
<dbReference type="PANTHER" id="PTHR15173:SF2">
    <property type="entry name" value="HYPOCRETIN NEUROPEPTIDE PRECURSOR"/>
    <property type="match status" value="1"/>
</dbReference>
<evidence type="ECO:0000256" key="15">
    <source>
        <dbReference type="ARBA" id="ARBA00034367"/>
    </source>
</evidence>
<evidence type="ECO:0000256" key="11">
    <source>
        <dbReference type="ARBA" id="ARBA00034103"/>
    </source>
</evidence>
<dbReference type="GO" id="GO:0042755">
    <property type="term" value="P:eating behavior"/>
    <property type="evidence" value="ECO:0007669"/>
    <property type="project" value="TreeGrafter"/>
</dbReference>
<dbReference type="GO" id="GO:0031410">
    <property type="term" value="C:cytoplasmic vesicle"/>
    <property type="evidence" value="ECO:0007669"/>
    <property type="project" value="UniProtKB-SubCell"/>
</dbReference>
<dbReference type="RefSeq" id="XP_019722032.1">
    <property type="nucleotide sequence ID" value="XM_019866473.1"/>
</dbReference>
<dbReference type="GO" id="GO:0030431">
    <property type="term" value="P:sleep"/>
    <property type="evidence" value="ECO:0007669"/>
    <property type="project" value="TreeGrafter"/>
</dbReference>
<dbReference type="GO" id="GO:0046928">
    <property type="term" value="P:regulation of neurotransmitter secretion"/>
    <property type="evidence" value="ECO:0007669"/>
    <property type="project" value="TreeGrafter"/>
</dbReference>
<dbReference type="GO" id="GO:0051971">
    <property type="term" value="P:positive regulation of transmission of nerve impulse"/>
    <property type="evidence" value="ECO:0007669"/>
    <property type="project" value="TreeGrafter"/>
</dbReference>
<evidence type="ECO:0000256" key="17">
    <source>
        <dbReference type="ARBA" id="ARBA00045659"/>
    </source>
</evidence>
<evidence type="ECO:0000313" key="20">
    <source>
        <dbReference type="Proteomes" id="UP000264820"/>
    </source>
</evidence>
<evidence type="ECO:0000313" key="19">
    <source>
        <dbReference type="Ensembl" id="ENSHCOP00000020874.1"/>
    </source>
</evidence>
<dbReference type="STRING" id="109280.ENSHCOP00000020874"/>
<dbReference type="GO" id="GO:0031772">
    <property type="term" value="F:type 2 orexin receptor binding"/>
    <property type="evidence" value="ECO:0007669"/>
    <property type="project" value="TreeGrafter"/>
</dbReference>
<comment type="function">
    <text evidence="18">Binds to orexin receptor HCRTR2/OX2R only. Stimulates food intake. Modulates pituitary luteinizing hormone secretion in an ovarian steroid-dependent manner.</text>
</comment>
<dbReference type="GO" id="GO:0001659">
    <property type="term" value="P:temperature homeostasis"/>
    <property type="evidence" value="ECO:0007669"/>
    <property type="project" value="TreeGrafter"/>
</dbReference>
<keyword evidence="5" id="KW-0256">Endoplasmic reticulum</keyword>
<dbReference type="AlphaFoldDB" id="A0A3Q2YQ70"/>